<keyword evidence="14 21" id="KW-0175">Coiled coil</keyword>
<evidence type="ECO:0000313" key="25">
    <source>
        <dbReference type="EMBL" id="KAF2899742.1"/>
    </source>
</evidence>
<dbReference type="GO" id="GO:0008380">
    <property type="term" value="P:RNA splicing"/>
    <property type="evidence" value="ECO:0007669"/>
    <property type="project" value="UniProtKB-KW"/>
</dbReference>
<dbReference type="InterPro" id="IPR006786">
    <property type="entry name" value="Pinin_SDK_MemA"/>
</dbReference>
<evidence type="ECO:0000256" key="19">
    <source>
        <dbReference type="ARBA" id="ARBA00023242"/>
    </source>
</evidence>
<keyword evidence="26" id="KW-1185">Reference proteome</keyword>
<dbReference type="OrthoDB" id="330772at2759"/>
<dbReference type="GO" id="GO:0071013">
    <property type="term" value="C:catalytic step 2 spliceosome"/>
    <property type="evidence" value="ECO:0007669"/>
    <property type="project" value="TreeGrafter"/>
</dbReference>
<evidence type="ECO:0000256" key="14">
    <source>
        <dbReference type="ARBA" id="ARBA00023054"/>
    </source>
</evidence>
<protein>
    <recommendedName>
        <fullName evidence="4">Pinin</fullName>
    </recommendedName>
</protein>
<feature type="compositionally biased region" description="Acidic residues" evidence="22">
    <location>
        <begin position="300"/>
        <end position="313"/>
    </location>
</feature>
<keyword evidence="9" id="KW-0747">Spliceosome</keyword>
<evidence type="ECO:0000256" key="12">
    <source>
        <dbReference type="ARBA" id="ARBA00022990"/>
    </source>
</evidence>
<evidence type="ECO:0000256" key="17">
    <source>
        <dbReference type="ARBA" id="ARBA00023163"/>
    </source>
</evidence>
<keyword evidence="11" id="KW-0965">Cell junction</keyword>
<keyword evidence="5" id="KW-0488">Methylation</keyword>
<feature type="coiled-coil region" evidence="21">
    <location>
        <begin position="157"/>
        <end position="184"/>
    </location>
</feature>
<dbReference type="Pfam" id="PF04696">
    <property type="entry name" value="Pinin_SDK_memA"/>
    <property type="match status" value="1"/>
</dbReference>
<keyword evidence="15" id="KW-0238">DNA-binding</keyword>
<evidence type="ECO:0000313" key="26">
    <source>
        <dbReference type="Proteomes" id="UP000801492"/>
    </source>
</evidence>
<feature type="region of interest" description="Disordered" evidence="22">
    <location>
        <begin position="376"/>
        <end position="431"/>
    </location>
</feature>
<keyword evidence="16" id="KW-0010">Activator</keyword>
<keyword evidence="19" id="KW-0539">Nucleus</keyword>
<feature type="domain" description="Pinin/SDK" evidence="24">
    <location>
        <begin position="11"/>
        <end position="92"/>
    </location>
</feature>
<evidence type="ECO:0000256" key="18">
    <source>
        <dbReference type="ARBA" id="ARBA00023187"/>
    </source>
</evidence>
<dbReference type="AlphaFoldDB" id="A0A8K0GFD2"/>
<evidence type="ECO:0000256" key="8">
    <source>
        <dbReference type="ARBA" id="ARBA00022664"/>
    </source>
</evidence>
<accession>A0A8K0GFD2</accession>
<evidence type="ECO:0000256" key="16">
    <source>
        <dbReference type="ARBA" id="ARBA00023159"/>
    </source>
</evidence>
<keyword evidence="18" id="KW-0508">mRNA splicing</keyword>
<evidence type="ECO:0000256" key="6">
    <source>
        <dbReference type="ARBA" id="ARBA00022499"/>
    </source>
</evidence>
<feature type="domain" description="Pinin/SDK/MemA protein" evidence="23">
    <location>
        <begin position="137"/>
        <end position="259"/>
    </location>
</feature>
<evidence type="ECO:0000256" key="5">
    <source>
        <dbReference type="ARBA" id="ARBA00022481"/>
    </source>
</evidence>
<keyword evidence="13" id="KW-0805">Transcription regulation</keyword>
<feature type="region of interest" description="Disordered" evidence="22">
    <location>
        <begin position="34"/>
        <end position="87"/>
    </location>
</feature>
<evidence type="ECO:0000256" key="1">
    <source>
        <dbReference type="ARBA" id="ARBA00004324"/>
    </source>
</evidence>
<evidence type="ECO:0000256" key="13">
    <source>
        <dbReference type="ARBA" id="ARBA00023015"/>
    </source>
</evidence>
<evidence type="ECO:0000256" key="2">
    <source>
        <dbReference type="ARBA" id="ARBA00004568"/>
    </source>
</evidence>
<dbReference type="Proteomes" id="UP000801492">
    <property type="component" value="Unassembled WGS sequence"/>
</dbReference>
<evidence type="ECO:0000256" key="20">
    <source>
        <dbReference type="ARBA" id="ARBA00025916"/>
    </source>
</evidence>
<proteinExistence type="inferred from homology"/>
<comment type="similarity">
    <text evidence="3">Belongs to the pinin family.</text>
</comment>
<evidence type="ECO:0000256" key="9">
    <source>
        <dbReference type="ARBA" id="ARBA00022728"/>
    </source>
</evidence>
<keyword evidence="8" id="KW-0507">mRNA processing</keyword>
<feature type="compositionally biased region" description="Low complexity" evidence="22">
    <location>
        <begin position="41"/>
        <end position="50"/>
    </location>
</feature>
<organism evidence="25 26">
    <name type="scientific">Ignelater luminosus</name>
    <name type="common">Cucubano</name>
    <name type="synonym">Pyrophorus luminosus</name>
    <dbReference type="NCBI Taxonomy" id="2038154"/>
    <lineage>
        <taxon>Eukaryota</taxon>
        <taxon>Metazoa</taxon>
        <taxon>Ecdysozoa</taxon>
        <taxon>Arthropoda</taxon>
        <taxon>Hexapoda</taxon>
        <taxon>Insecta</taxon>
        <taxon>Pterygota</taxon>
        <taxon>Neoptera</taxon>
        <taxon>Endopterygota</taxon>
        <taxon>Coleoptera</taxon>
        <taxon>Polyphaga</taxon>
        <taxon>Elateriformia</taxon>
        <taxon>Elateroidea</taxon>
        <taxon>Elateridae</taxon>
        <taxon>Agrypninae</taxon>
        <taxon>Pyrophorini</taxon>
        <taxon>Ignelater</taxon>
    </lineage>
</organism>
<evidence type="ECO:0000259" key="23">
    <source>
        <dbReference type="Pfam" id="PF04696"/>
    </source>
</evidence>
<dbReference type="GO" id="GO:0006397">
    <property type="term" value="P:mRNA processing"/>
    <property type="evidence" value="ECO:0007669"/>
    <property type="project" value="UniProtKB-KW"/>
</dbReference>
<keyword evidence="7" id="KW-0597">Phosphoprotein</keyword>
<dbReference type="PANTHER" id="PTHR12707">
    <property type="entry name" value="PINN"/>
    <property type="match status" value="1"/>
</dbReference>
<evidence type="ECO:0000259" key="24">
    <source>
        <dbReference type="Pfam" id="PF04697"/>
    </source>
</evidence>
<dbReference type="GO" id="GO:0003677">
    <property type="term" value="F:DNA binding"/>
    <property type="evidence" value="ECO:0007669"/>
    <property type="project" value="UniProtKB-KW"/>
</dbReference>
<evidence type="ECO:0000256" key="7">
    <source>
        <dbReference type="ARBA" id="ARBA00022553"/>
    </source>
</evidence>
<evidence type="ECO:0000256" key="11">
    <source>
        <dbReference type="ARBA" id="ARBA00022949"/>
    </source>
</evidence>
<evidence type="ECO:0000256" key="10">
    <source>
        <dbReference type="ARBA" id="ARBA00022843"/>
    </source>
</evidence>
<sequence>MATEIIKSFGVLQSELEQAKNSLKGVDENIKRLIGRDPSEIIPRPGIKRGPPNEENNRGRQRTLVSNRNRNFNHENDEPPNKRRNNVSVFKRLSERPVHYEDEIMQQPQKQLISKVIVTPREVPSRQEALAAQRTDEKSKARNRRMFGALLGTLQKFQQEETKLKSKEQKRAQVEKRIEEHEIREKAEIKKERQELFFSRKKKQAEIKMIELKMTRMKEYAAWEERQKPRANFILTKTKPHICYLPRRLNEANKALLETCKVDVEKLIEKRRQEVFAELQHIEDRMKKNFEPKKPKDAVQEDEPQEENGNDAESENKEDTSVNDAHIIDNMHENSNVSETGASDANNIINATLDNTENENISELNTECQNSVNELIEQEQEESRDSKMENAEMHVEDTTEMNSDKQDLPSEIDGAQECTYDDQNCENSVNG</sequence>
<dbReference type="GO" id="GO:0016607">
    <property type="term" value="C:nuclear speck"/>
    <property type="evidence" value="ECO:0007669"/>
    <property type="project" value="UniProtKB-SubCell"/>
</dbReference>
<dbReference type="GO" id="GO:0030057">
    <property type="term" value="C:desmosome"/>
    <property type="evidence" value="ECO:0007669"/>
    <property type="project" value="UniProtKB-SubCell"/>
</dbReference>
<reference evidence="25" key="1">
    <citation type="submission" date="2019-08" db="EMBL/GenBank/DDBJ databases">
        <title>The genome of the North American firefly Photinus pyralis.</title>
        <authorList>
            <consortium name="Photinus pyralis genome working group"/>
            <person name="Fallon T.R."/>
            <person name="Sander Lower S.E."/>
            <person name="Weng J.-K."/>
        </authorList>
    </citation>
    <scope>NUCLEOTIDE SEQUENCE</scope>
    <source>
        <strain evidence="25">TRF0915ILg1</strain>
        <tissue evidence="25">Whole body</tissue>
    </source>
</reference>
<feature type="region of interest" description="Disordered" evidence="22">
    <location>
        <begin position="287"/>
        <end position="320"/>
    </location>
</feature>
<feature type="compositionally biased region" description="Basic and acidic residues" evidence="22">
    <location>
        <begin position="72"/>
        <end position="81"/>
    </location>
</feature>
<gene>
    <name evidence="25" type="ORF">ILUMI_06426</name>
</gene>
<evidence type="ECO:0000256" key="4">
    <source>
        <dbReference type="ARBA" id="ARBA00020056"/>
    </source>
</evidence>
<evidence type="ECO:0000256" key="3">
    <source>
        <dbReference type="ARBA" id="ARBA00010386"/>
    </source>
</evidence>
<name>A0A8K0GFD2_IGNLU</name>
<comment type="caution">
    <text evidence="25">The sequence shown here is derived from an EMBL/GenBank/DDBJ whole genome shotgun (WGS) entry which is preliminary data.</text>
</comment>
<feature type="compositionally biased region" description="Basic and acidic residues" evidence="22">
    <location>
        <begin position="287"/>
        <end position="299"/>
    </location>
</feature>
<comment type="subcellular location">
    <subcellularLocation>
        <location evidence="2">Cell junction</location>
        <location evidence="2">Desmosome</location>
    </subcellularLocation>
    <subcellularLocation>
        <location evidence="1">Nucleus speckle</location>
    </subcellularLocation>
</comment>
<keyword evidence="6" id="KW-1017">Isopeptide bond</keyword>
<dbReference type="InterPro" id="IPR039853">
    <property type="entry name" value="Pinin"/>
</dbReference>
<evidence type="ECO:0000256" key="21">
    <source>
        <dbReference type="SAM" id="Coils"/>
    </source>
</evidence>
<comment type="subunit">
    <text evidence="20">Found in a mRNA splicing-dependent exon junction complex (EJC). Found in a complex with SR proteins. Found in a mRNP complex with RNPS1. Component of the PSAP complex consisting of RNPS1, SAP18 and PNN. Interacts with PNISR, CTBP1, CTBP2, KRT8, KRT18, KRT19, PS1D/PNO40, PPIG, RNPS1, SFRS4 and SRRM2. Identified in the spliceosome C complex.</text>
</comment>
<feature type="compositionally biased region" description="Basic and acidic residues" evidence="22">
    <location>
        <begin position="381"/>
        <end position="408"/>
    </location>
</feature>
<evidence type="ECO:0000256" key="22">
    <source>
        <dbReference type="SAM" id="MobiDB-lite"/>
    </source>
</evidence>
<dbReference type="InterPro" id="IPR006787">
    <property type="entry name" value="Pinin_SDK_N"/>
</dbReference>
<keyword evidence="17" id="KW-0804">Transcription</keyword>
<keyword evidence="10" id="KW-0832">Ubl conjugation</keyword>
<dbReference type="PANTHER" id="PTHR12707:SF0">
    <property type="entry name" value="PININ"/>
    <property type="match status" value="1"/>
</dbReference>
<dbReference type="EMBL" id="VTPC01002653">
    <property type="protein sequence ID" value="KAF2899742.1"/>
    <property type="molecule type" value="Genomic_DNA"/>
</dbReference>
<keyword evidence="12" id="KW-0007">Acetylation</keyword>
<dbReference type="Pfam" id="PF04697">
    <property type="entry name" value="Pinin_SDK_N"/>
    <property type="match status" value="1"/>
</dbReference>
<evidence type="ECO:0000256" key="15">
    <source>
        <dbReference type="ARBA" id="ARBA00023125"/>
    </source>
</evidence>